<accession>A0ABS3JL82</accession>
<sequence length="259" mass="27874">MSYALITGASRGIGLAIAAELARRKYNLLLVARSGDQLQKLAQQLAADHNVKVDSLAVDLSDAVAPQQVINWCKTNKYDVSVLVNNAGYGLSGQFEQYSLTDNLAMMQVNMTSLVQLTQLFLPELRRQSRGYILNIASSTAYQALPGMSLYAATKVFVLNFSRGLHHELAGTSVSVTCISPGATDTGFNDRAQINQKARDAAKKITMTPDDVAQQAVAAMLAGKAEVITGGINKLGAFAAWLLPKGLVEKTAYKIYKES</sequence>
<dbReference type="PANTHER" id="PTHR42901:SF1">
    <property type="entry name" value="ALCOHOL DEHYDROGENASE"/>
    <property type="match status" value="1"/>
</dbReference>
<dbReference type="CDD" id="cd05233">
    <property type="entry name" value="SDR_c"/>
    <property type="match status" value="1"/>
</dbReference>
<evidence type="ECO:0000256" key="3">
    <source>
        <dbReference type="RuleBase" id="RU000363"/>
    </source>
</evidence>
<dbReference type="InterPro" id="IPR002347">
    <property type="entry name" value="SDR_fam"/>
</dbReference>
<dbReference type="Gene3D" id="3.40.50.720">
    <property type="entry name" value="NAD(P)-binding Rossmann-like Domain"/>
    <property type="match status" value="1"/>
</dbReference>
<dbReference type="PIRSF" id="PIRSF000126">
    <property type="entry name" value="11-beta-HSD1"/>
    <property type="match status" value="1"/>
</dbReference>
<dbReference type="PRINTS" id="PR00080">
    <property type="entry name" value="SDRFAMILY"/>
</dbReference>
<dbReference type="Proteomes" id="UP000664628">
    <property type="component" value="Unassembled WGS sequence"/>
</dbReference>
<dbReference type="SUPFAM" id="SSF51735">
    <property type="entry name" value="NAD(P)-binding Rossmann-fold domains"/>
    <property type="match status" value="1"/>
</dbReference>
<organism evidence="4 5">
    <name type="scientific">Fibrella forsythiae</name>
    <dbReference type="NCBI Taxonomy" id="2817061"/>
    <lineage>
        <taxon>Bacteria</taxon>
        <taxon>Pseudomonadati</taxon>
        <taxon>Bacteroidota</taxon>
        <taxon>Cytophagia</taxon>
        <taxon>Cytophagales</taxon>
        <taxon>Spirosomataceae</taxon>
        <taxon>Fibrella</taxon>
    </lineage>
</organism>
<dbReference type="PANTHER" id="PTHR42901">
    <property type="entry name" value="ALCOHOL DEHYDROGENASE"/>
    <property type="match status" value="1"/>
</dbReference>
<keyword evidence="2" id="KW-0560">Oxidoreductase</keyword>
<dbReference type="Pfam" id="PF00106">
    <property type="entry name" value="adh_short"/>
    <property type="match status" value="1"/>
</dbReference>
<comment type="caution">
    <text evidence="4">The sequence shown here is derived from an EMBL/GenBank/DDBJ whole genome shotgun (WGS) entry which is preliminary data.</text>
</comment>
<name>A0ABS3JL82_9BACT</name>
<reference evidence="4 5" key="1">
    <citation type="submission" date="2021-03" db="EMBL/GenBank/DDBJ databases">
        <title>Fibrella sp. HMF5405 genome sequencing and assembly.</title>
        <authorList>
            <person name="Kang H."/>
            <person name="Kim H."/>
            <person name="Bae S."/>
            <person name="Joh K."/>
        </authorList>
    </citation>
    <scope>NUCLEOTIDE SEQUENCE [LARGE SCALE GENOMIC DNA]</scope>
    <source>
        <strain evidence="4 5">HMF5405</strain>
    </source>
</reference>
<dbReference type="InterPro" id="IPR036291">
    <property type="entry name" value="NAD(P)-bd_dom_sf"/>
</dbReference>
<proteinExistence type="inferred from homology"/>
<protein>
    <submittedName>
        <fullName evidence="4">SDR family oxidoreductase</fullName>
    </submittedName>
</protein>
<gene>
    <name evidence="4" type="ORF">J2I46_19370</name>
</gene>
<dbReference type="EMBL" id="JAFMYW010000006">
    <property type="protein sequence ID" value="MBO0950760.1"/>
    <property type="molecule type" value="Genomic_DNA"/>
</dbReference>
<evidence type="ECO:0000313" key="4">
    <source>
        <dbReference type="EMBL" id="MBO0950760.1"/>
    </source>
</evidence>
<dbReference type="PRINTS" id="PR00081">
    <property type="entry name" value="GDHRDH"/>
</dbReference>
<comment type="similarity">
    <text evidence="1 3">Belongs to the short-chain dehydrogenases/reductases (SDR) family.</text>
</comment>
<evidence type="ECO:0000256" key="2">
    <source>
        <dbReference type="ARBA" id="ARBA00023002"/>
    </source>
</evidence>
<dbReference type="RefSeq" id="WP_207330708.1">
    <property type="nucleotide sequence ID" value="NZ_JAFMYW010000006.1"/>
</dbReference>
<dbReference type="InterPro" id="IPR020904">
    <property type="entry name" value="Sc_DH/Rdtase_CS"/>
</dbReference>
<evidence type="ECO:0000313" key="5">
    <source>
        <dbReference type="Proteomes" id="UP000664628"/>
    </source>
</evidence>
<dbReference type="PROSITE" id="PS00061">
    <property type="entry name" value="ADH_SHORT"/>
    <property type="match status" value="1"/>
</dbReference>
<evidence type="ECO:0000256" key="1">
    <source>
        <dbReference type="ARBA" id="ARBA00006484"/>
    </source>
</evidence>
<keyword evidence="5" id="KW-1185">Reference proteome</keyword>